<dbReference type="Pfam" id="PF00919">
    <property type="entry name" value="UPF0004"/>
    <property type="match status" value="1"/>
</dbReference>
<dbReference type="GO" id="GO:0046872">
    <property type="term" value="F:metal ion binding"/>
    <property type="evidence" value="ECO:0007669"/>
    <property type="project" value="UniProtKB-KW"/>
</dbReference>
<reference evidence="8" key="1">
    <citation type="journal article" date="2020" name="ISME J.">
        <title>Gammaproteobacteria mediating utilization of methyl-, sulfur- and petroleum organic compounds in deep ocean hydrothermal plumes.</title>
        <authorList>
            <person name="Zhou Z."/>
            <person name="Liu Y."/>
            <person name="Pan J."/>
            <person name="Cron B.R."/>
            <person name="Toner B.M."/>
            <person name="Anantharaman K."/>
            <person name="Breier J.A."/>
            <person name="Dick G.J."/>
            <person name="Li M."/>
        </authorList>
    </citation>
    <scope>NUCLEOTIDE SEQUENCE</scope>
    <source>
        <strain evidence="8">SZUA-1451</strain>
    </source>
</reference>
<evidence type="ECO:0000259" key="7">
    <source>
        <dbReference type="PROSITE" id="PS51449"/>
    </source>
</evidence>
<evidence type="ECO:0000256" key="5">
    <source>
        <dbReference type="ARBA" id="ARBA00023004"/>
    </source>
</evidence>
<organism evidence="8 9">
    <name type="scientific">Thermococcus paralvinellae</name>
    <dbReference type="NCBI Taxonomy" id="582419"/>
    <lineage>
        <taxon>Archaea</taxon>
        <taxon>Methanobacteriati</taxon>
        <taxon>Methanobacteriota</taxon>
        <taxon>Thermococci</taxon>
        <taxon>Thermococcales</taxon>
        <taxon>Thermococcaceae</taxon>
        <taxon>Thermococcus</taxon>
    </lineage>
</organism>
<dbReference type="AlphaFoldDB" id="A0A832ZBH2"/>
<dbReference type="Gene3D" id="3.40.50.12160">
    <property type="entry name" value="Methylthiotransferase, N-terminal domain"/>
    <property type="match status" value="1"/>
</dbReference>
<dbReference type="PANTHER" id="PTHR11918:SF45">
    <property type="entry name" value="THREONYLCARBAMOYLADENOSINE TRNA METHYLTHIOTRANSFERASE"/>
    <property type="match status" value="1"/>
</dbReference>
<keyword evidence="5" id="KW-0408">Iron</keyword>
<evidence type="ECO:0000256" key="1">
    <source>
        <dbReference type="ARBA" id="ARBA00022485"/>
    </source>
</evidence>
<keyword evidence="1" id="KW-0004">4Fe-4S</keyword>
<evidence type="ECO:0000256" key="4">
    <source>
        <dbReference type="ARBA" id="ARBA00022723"/>
    </source>
</evidence>
<dbReference type="PANTHER" id="PTHR11918">
    <property type="entry name" value="RADICAL SAM PROTEINS"/>
    <property type="match status" value="1"/>
</dbReference>
<dbReference type="InterPro" id="IPR038135">
    <property type="entry name" value="Methylthiotransferase_N_sf"/>
</dbReference>
<dbReference type="GO" id="GO:0051539">
    <property type="term" value="F:4 iron, 4 sulfur cluster binding"/>
    <property type="evidence" value="ECO:0007669"/>
    <property type="project" value="UniProtKB-KW"/>
</dbReference>
<dbReference type="FunFam" id="3.40.50.12160:FF:000003">
    <property type="entry name" value="CDK5 regulatory subunit-associated protein 1"/>
    <property type="match status" value="1"/>
</dbReference>
<keyword evidence="3" id="KW-0949">S-adenosyl-L-methionine</keyword>
<evidence type="ECO:0000313" key="8">
    <source>
        <dbReference type="EMBL" id="HIP75497.1"/>
    </source>
</evidence>
<dbReference type="Proteomes" id="UP000649326">
    <property type="component" value="Unassembled WGS sequence"/>
</dbReference>
<feature type="domain" description="MTTase N-terminal" evidence="7">
    <location>
        <begin position="1"/>
        <end position="108"/>
    </location>
</feature>
<accession>A0A832ZBH2</accession>
<keyword evidence="4" id="KW-0479">Metal-binding</keyword>
<evidence type="ECO:0000256" key="6">
    <source>
        <dbReference type="ARBA" id="ARBA00023014"/>
    </source>
</evidence>
<sequence length="130" mass="14771">MEIYIETYGCTRNRADAEIMEAILVNAGYKIADFDSADYVIVNTCAVKDPTEKHMRKRIKDLLDAGKRVIVTGCLPHINLESIDERVSAILGVKSINRIAEAIELAERGIKLIDVEQRKIDKLELPRMWK</sequence>
<dbReference type="InterPro" id="IPR013848">
    <property type="entry name" value="Methylthiotransferase_N"/>
</dbReference>
<evidence type="ECO:0000313" key="9">
    <source>
        <dbReference type="Proteomes" id="UP000649326"/>
    </source>
</evidence>
<gene>
    <name evidence="8" type="ORF">EYH13_05125</name>
</gene>
<proteinExistence type="predicted"/>
<keyword evidence="6" id="KW-0411">Iron-sulfur</keyword>
<dbReference type="PROSITE" id="PS51449">
    <property type="entry name" value="MTTASE_N"/>
    <property type="match status" value="1"/>
</dbReference>
<keyword evidence="2 8" id="KW-0808">Transferase</keyword>
<comment type="caution">
    <text evidence="8">The sequence shown here is derived from an EMBL/GenBank/DDBJ whole genome shotgun (WGS) entry which is preliminary data.</text>
</comment>
<protein>
    <submittedName>
        <fullName evidence="8">MiaB/RimO family radical SAM methylthiotransferase</fullName>
    </submittedName>
</protein>
<evidence type="ECO:0000256" key="2">
    <source>
        <dbReference type="ARBA" id="ARBA00022679"/>
    </source>
</evidence>
<feature type="non-terminal residue" evidence="8">
    <location>
        <position position="130"/>
    </location>
</feature>
<name>A0A832ZBH2_9EURY</name>
<dbReference type="EMBL" id="DQUG01000206">
    <property type="protein sequence ID" value="HIP75497.1"/>
    <property type="molecule type" value="Genomic_DNA"/>
</dbReference>
<evidence type="ECO:0000256" key="3">
    <source>
        <dbReference type="ARBA" id="ARBA00022691"/>
    </source>
</evidence>
<dbReference type="GO" id="GO:0035598">
    <property type="term" value="F:tRNA (N(6)-L-threonylcarbamoyladenosine(37)-C(2))-methylthiotransferase activity"/>
    <property type="evidence" value="ECO:0007669"/>
    <property type="project" value="TreeGrafter"/>
</dbReference>